<keyword evidence="6 7" id="KW-0472">Membrane</keyword>
<feature type="transmembrane region" description="Helical" evidence="7">
    <location>
        <begin position="67"/>
        <end position="92"/>
    </location>
</feature>
<comment type="caution">
    <text evidence="9">The sequence shown here is derived from an EMBL/GenBank/DDBJ whole genome shotgun (WGS) entry which is preliminary data.</text>
</comment>
<dbReference type="SUPFAM" id="SSF161098">
    <property type="entry name" value="MetI-like"/>
    <property type="match status" value="1"/>
</dbReference>
<dbReference type="RefSeq" id="WP_171652124.1">
    <property type="nucleotide sequence ID" value="NZ_WHOD01000052.1"/>
</dbReference>
<dbReference type="Gene3D" id="1.10.3720.10">
    <property type="entry name" value="MetI-like"/>
    <property type="match status" value="1"/>
</dbReference>
<accession>A0A972GTJ1</accession>
<keyword evidence="5 7" id="KW-1133">Transmembrane helix</keyword>
<evidence type="ECO:0000256" key="5">
    <source>
        <dbReference type="ARBA" id="ARBA00022989"/>
    </source>
</evidence>
<evidence type="ECO:0000256" key="1">
    <source>
        <dbReference type="ARBA" id="ARBA00004651"/>
    </source>
</evidence>
<evidence type="ECO:0000313" key="10">
    <source>
        <dbReference type="Proteomes" id="UP000641588"/>
    </source>
</evidence>
<evidence type="ECO:0000259" key="8">
    <source>
        <dbReference type="PROSITE" id="PS50928"/>
    </source>
</evidence>
<reference evidence="9" key="1">
    <citation type="submission" date="2019-10" db="EMBL/GenBank/DDBJ databases">
        <title>Description of Paenibacillus glebae sp. nov.</title>
        <authorList>
            <person name="Carlier A."/>
            <person name="Qi S."/>
        </authorList>
    </citation>
    <scope>NUCLEOTIDE SEQUENCE</scope>
    <source>
        <strain evidence="9">LMG 31456</strain>
    </source>
</reference>
<comment type="similarity">
    <text evidence="7">Belongs to the binding-protein-dependent transport system permease family.</text>
</comment>
<keyword evidence="4 7" id="KW-0812">Transmembrane</keyword>
<organism evidence="9 10">
    <name type="scientific">Paenibacillus foliorum</name>
    <dbReference type="NCBI Taxonomy" id="2654974"/>
    <lineage>
        <taxon>Bacteria</taxon>
        <taxon>Bacillati</taxon>
        <taxon>Bacillota</taxon>
        <taxon>Bacilli</taxon>
        <taxon>Bacillales</taxon>
        <taxon>Paenibacillaceae</taxon>
        <taxon>Paenibacillus</taxon>
    </lineage>
</organism>
<evidence type="ECO:0000256" key="6">
    <source>
        <dbReference type="ARBA" id="ARBA00023136"/>
    </source>
</evidence>
<dbReference type="GO" id="GO:0005886">
    <property type="term" value="C:plasma membrane"/>
    <property type="evidence" value="ECO:0007669"/>
    <property type="project" value="UniProtKB-SubCell"/>
</dbReference>
<dbReference type="Proteomes" id="UP000641588">
    <property type="component" value="Unassembled WGS sequence"/>
</dbReference>
<gene>
    <name evidence="9" type="ORF">GC093_11920</name>
</gene>
<dbReference type="PANTHER" id="PTHR32243">
    <property type="entry name" value="MALTOSE TRANSPORT SYSTEM PERMEASE-RELATED"/>
    <property type="match status" value="1"/>
</dbReference>
<evidence type="ECO:0000256" key="2">
    <source>
        <dbReference type="ARBA" id="ARBA00022448"/>
    </source>
</evidence>
<keyword evidence="3" id="KW-1003">Cell membrane</keyword>
<comment type="subcellular location">
    <subcellularLocation>
        <location evidence="1 7">Cell membrane</location>
        <topology evidence="1 7">Multi-pass membrane protein</topology>
    </subcellularLocation>
</comment>
<keyword evidence="10" id="KW-1185">Reference proteome</keyword>
<dbReference type="InterPro" id="IPR035906">
    <property type="entry name" value="MetI-like_sf"/>
</dbReference>
<dbReference type="AlphaFoldDB" id="A0A972GTJ1"/>
<feature type="transmembrane region" description="Helical" evidence="7">
    <location>
        <begin position="238"/>
        <end position="259"/>
    </location>
</feature>
<feature type="transmembrane region" description="Helical" evidence="7">
    <location>
        <begin position="104"/>
        <end position="124"/>
    </location>
</feature>
<proteinExistence type="inferred from homology"/>
<dbReference type="PROSITE" id="PS50928">
    <property type="entry name" value="ABC_TM1"/>
    <property type="match status" value="1"/>
</dbReference>
<dbReference type="GO" id="GO:0055085">
    <property type="term" value="P:transmembrane transport"/>
    <property type="evidence" value="ECO:0007669"/>
    <property type="project" value="InterPro"/>
</dbReference>
<feature type="transmembrane region" description="Helical" evidence="7">
    <location>
        <begin position="12"/>
        <end position="33"/>
    </location>
</feature>
<dbReference type="CDD" id="cd06261">
    <property type="entry name" value="TM_PBP2"/>
    <property type="match status" value="1"/>
</dbReference>
<feature type="domain" description="ABC transmembrane type-1" evidence="8">
    <location>
        <begin position="68"/>
        <end position="259"/>
    </location>
</feature>
<evidence type="ECO:0000256" key="7">
    <source>
        <dbReference type="RuleBase" id="RU363032"/>
    </source>
</evidence>
<evidence type="ECO:0000256" key="3">
    <source>
        <dbReference type="ARBA" id="ARBA00022475"/>
    </source>
</evidence>
<sequence length="274" mass="31210">MEHRLQQLSKYAVMTLFSFISLYPIFLMIMSSFKTKKEITTSPLGLPHSFSFVNFIEVWNKVHFDEYFINSVFVSGVSVIIILIISSMAAFYLARYTFRWNGAVLFFFMLGLMLPMKLAISPLYMQLMKLNLLDSLIGLIIVYIAGHISFAVFLFFGFFGTLPKDLDQSARIDGCNDFQVYYKIVLPLMRPAMATVAITDLIHVWNDFFYPLVFIKSTEKGTIPLGMLNLFGEYDTEWNLLFSGLTLSSLPMIIAFLIASRQFIEGLTAGAVKS</sequence>
<dbReference type="InterPro" id="IPR000515">
    <property type="entry name" value="MetI-like"/>
</dbReference>
<keyword evidence="2 7" id="KW-0813">Transport</keyword>
<dbReference type="Pfam" id="PF00528">
    <property type="entry name" value="BPD_transp_1"/>
    <property type="match status" value="1"/>
</dbReference>
<dbReference type="PANTHER" id="PTHR32243:SF24">
    <property type="entry name" value="DIACETYLCHITOBIOSE UPTAKE SYSTEM PERMEASE PROTEIN NGCG"/>
    <property type="match status" value="1"/>
</dbReference>
<dbReference type="EMBL" id="WHOD01000052">
    <property type="protein sequence ID" value="NOU93918.1"/>
    <property type="molecule type" value="Genomic_DNA"/>
</dbReference>
<evidence type="ECO:0000313" key="9">
    <source>
        <dbReference type="EMBL" id="NOU93918.1"/>
    </source>
</evidence>
<dbReference type="InterPro" id="IPR050901">
    <property type="entry name" value="BP-dep_ABC_trans_perm"/>
</dbReference>
<feature type="transmembrane region" description="Helical" evidence="7">
    <location>
        <begin position="180"/>
        <end position="205"/>
    </location>
</feature>
<feature type="transmembrane region" description="Helical" evidence="7">
    <location>
        <begin position="136"/>
        <end position="159"/>
    </location>
</feature>
<protein>
    <submittedName>
        <fullName evidence="9">ABC transporter permease subunit</fullName>
    </submittedName>
</protein>
<evidence type="ECO:0000256" key="4">
    <source>
        <dbReference type="ARBA" id="ARBA00022692"/>
    </source>
</evidence>
<name>A0A972GTJ1_9BACL</name>